<dbReference type="EMBL" id="GBRH01240649">
    <property type="protein sequence ID" value="JAD57246.1"/>
    <property type="molecule type" value="Transcribed_RNA"/>
</dbReference>
<protein>
    <submittedName>
        <fullName evidence="1">Uncharacterized protein</fullName>
    </submittedName>
</protein>
<reference evidence="1" key="2">
    <citation type="journal article" date="2015" name="Data Brief">
        <title>Shoot transcriptome of the giant reed, Arundo donax.</title>
        <authorList>
            <person name="Barrero R.A."/>
            <person name="Guerrero F.D."/>
            <person name="Moolhuijzen P."/>
            <person name="Goolsby J.A."/>
            <person name="Tidwell J."/>
            <person name="Bellgard S.E."/>
            <person name="Bellgard M.I."/>
        </authorList>
    </citation>
    <scope>NUCLEOTIDE SEQUENCE</scope>
    <source>
        <tissue evidence="1">Shoot tissue taken approximately 20 cm above the soil surface</tissue>
    </source>
</reference>
<proteinExistence type="predicted"/>
<sequence>MSPSLQPPYT</sequence>
<reference evidence="1" key="1">
    <citation type="submission" date="2014-09" db="EMBL/GenBank/DDBJ databases">
        <authorList>
            <person name="Magalhaes I.L.F."/>
            <person name="Oliveira U."/>
            <person name="Santos F.R."/>
            <person name="Vidigal T.H.D.A."/>
            <person name="Brescovit A.D."/>
            <person name="Santos A.J."/>
        </authorList>
    </citation>
    <scope>NUCLEOTIDE SEQUENCE</scope>
    <source>
        <tissue evidence="1">Shoot tissue taken approximately 20 cm above the soil surface</tissue>
    </source>
</reference>
<organism evidence="1">
    <name type="scientific">Arundo donax</name>
    <name type="common">Giant reed</name>
    <name type="synonym">Donax arundinaceus</name>
    <dbReference type="NCBI Taxonomy" id="35708"/>
    <lineage>
        <taxon>Eukaryota</taxon>
        <taxon>Viridiplantae</taxon>
        <taxon>Streptophyta</taxon>
        <taxon>Embryophyta</taxon>
        <taxon>Tracheophyta</taxon>
        <taxon>Spermatophyta</taxon>
        <taxon>Magnoliopsida</taxon>
        <taxon>Liliopsida</taxon>
        <taxon>Poales</taxon>
        <taxon>Poaceae</taxon>
        <taxon>PACMAD clade</taxon>
        <taxon>Arundinoideae</taxon>
        <taxon>Arundineae</taxon>
        <taxon>Arundo</taxon>
    </lineage>
</organism>
<name>A0A0A9B1K0_ARUDO</name>
<evidence type="ECO:0000313" key="1">
    <source>
        <dbReference type="EMBL" id="JAD57246.1"/>
    </source>
</evidence>
<accession>A0A0A9B1K0</accession>